<dbReference type="PANTHER" id="PTHR43360:SF1">
    <property type="entry name" value="CARBOXYSOME ASSEMBLY PROTEIN CCMM"/>
    <property type="match status" value="1"/>
</dbReference>
<proteinExistence type="predicted"/>
<dbReference type="PANTHER" id="PTHR43360">
    <property type="entry name" value="CARBON DIOXIDE CONCENTRATING MECHANISM PROTEIN CCMM"/>
    <property type="match status" value="1"/>
</dbReference>
<dbReference type="EMBL" id="AFIJ01000004">
    <property type="protein sequence ID" value="EGL42393.1"/>
    <property type="molecule type" value="Genomic_DNA"/>
</dbReference>
<evidence type="ECO:0000313" key="2">
    <source>
        <dbReference type="Proteomes" id="UP000004018"/>
    </source>
</evidence>
<dbReference type="GO" id="GO:0016740">
    <property type="term" value="F:transferase activity"/>
    <property type="evidence" value="ECO:0007669"/>
    <property type="project" value="UniProtKB-KW"/>
</dbReference>
<evidence type="ECO:0000313" key="1">
    <source>
        <dbReference type="EMBL" id="EGL42393.1"/>
    </source>
</evidence>
<name>A0ABN0D243_9FIRM</name>
<dbReference type="InterPro" id="IPR011004">
    <property type="entry name" value="Trimer_LpxA-like_sf"/>
</dbReference>
<gene>
    <name evidence="1" type="ORF">HMPREF1039_0844</name>
</gene>
<comment type="caution">
    <text evidence="1">The sequence shown here is derived from an EMBL/GenBank/DDBJ whole genome shotgun (WGS) entry which is preliminary data.</text>
</comment>
<keyword evidence="1" id="KW-0456">Lyase</keyword>
<sequence>MLQKAPKTYWSTCEQAPSVAATAYIADTATVTGHVEISEGVMVCPGASVRGDEGMPIFIGPHSNIQDGAVLHGLMGQRQEVNGRSYSIYIGDHVSCGHCCVIHGPSVVAHDTFVGFNAAVVGSVVADHVYIGHGAQVIGVHIPAGRYVAHGTTVCTQAAADALPEVPEDIRTFNAEVVDKNSELARNYGK</sequence>
<dbReference type="GO" id="GO:0004089">
    <property type="term" value="F:carbonate dehydratase activity"/>
    <property type="evidence" value="ECO:0007669"/>
    <property type="project" value="UniProtKB-EC"/>
</dbReference>
<dbReference type="SUPFAM" id="SSF51161">
    <property type="entry name" value="Trimeric LpxA-like enzymes"/>
    <property type="match status" value="1"/>
</dbReference>
<protein>
    <submittedName>
        <fullName evidence="1">Bacterial transferase hexapeptide repeat protein</fullName>
        <ecNumber evidence="1">4.2.1.1</ecNumber>
    </submittedName>
</protein>
<keyword evidence="2" id="KW-1185">Reference proteome</keyword>
<accession>A0ABN0D243</accession>
<dbReference type="InterPro" id="IPR052265">
    <property type="entry name" value="Gamma-CA"/>
</dbReference>
<organism evidence="1 2">
    <name type="scientific">Megasphaera lornae</name>
    <dbReference type="NCBI Taxonomy" id="1000568"/>
    <lineage>
        <taxon>Bacteria</taxon>
        <taxon>Bacillati</taxon>
        <taxon>Bacillota</taxon>
        <taxon>Negativicutes</taxon>
        <taxon>Veillonellales</taxon>
        <taxon>Veillonellaceae</taxon>
        <taxon>Megasphaera</taxon>
    </lineage>
</organism>
<dbReference type="EC" id="4.2.1.1" evidence="1"/>
<reference evidence="1 2" key="1">
    <citation type="submission" date="2011-04" db="EMBL/GenBank/DDBJ databases">
        <authorList>
            <person name="Harkins D.M."/>
            <person name="Madupu R."/>
            <person name="Durkin A.S."/>
            <person name="Torralba M."/>
            <person name="Methe B."/>
            <person name="Sutton G.G."/>
            <person name="Nelson K.E."/>
        </authorList>
    </citation>
    <scope>NUCLEOTIDE SEQUENCE [LARGE SCALE GENOMIC DNA]</scope>
    <source>
        <strain evidence="1 2">UPII 199-6</strain>
    </source>
</reference>
<dbReference type="RefSeq" id="WP_007390400.1">
    <property type="nucleotide sequence ID" value="NZ_AFIJ01000004.1"/>
</dbReference>
<dbReference type="Gene3D" id="2.160.10.10">
    <property type="entry name" value="Hexapeptide repeat proteins"/>
    <property type="match status" value="1"/>
</dbReference>
<keyword evidence="1" id="KW-0808">Transferase</keyword>
<dbReference type="Proteomes" id="UP000004018">
    <property type="component" value="Unassembled WGS sequence"/>
</dbReference>